<organism evidence="3 4">
    <name type="scientific">Stieleria magnilauensis</name>
    <dbReference type="NCBI Taxonomy" id="2527963"/>
    <lineage>
        <taxon>Bacteria</taxon>
        <taxon>Pseudomonadati</taxon>
        <taxon>Planctomycetota</taxon>
        <taxon>Planctomycetia</taxon>
        <taxon>Pirellulales</taxon>
        <taxon>Pirellulaceae</taxon>
        <taxon>Stieleria</taxon>
    </lineage>
</organism>
<dbReference type="EMBL" id="CP036432">
    <property type="protein sequence ID" value="QDV86993.1"/>
    <property type="molecule type" value="Genomic_DNA"/>
</dbReference>
<dbReference type="Pfam" id="PF06223">
    <property type="entry name" value="Phage_tail_T"/>
    <property type="match status" value="1"/>
</dbReference>
<gene>
    <name evidence="2" type="ORF">TBK1r_59420</name>
    <name evidence="3" type="ORF">TBK1r_60200</name>
</gene>
<reference evidence="3 4" key="1">
    <citation type="submission" date="2019-02" db="EMBL/GenBank/DDBJ databases">
        <title>Deep-cultivation of Planctomycetes and their phenomic and genomic characterization uncovers novel biology.</title>
        <authorList>
            <person name="Wiegand S."/>
            <person name="Jogler M."/>
            <person name="Boedeker C."/>
            <person name="Pinto D."/>
            <person name="Vollmers J."/>
            <person name="Rivas-Marin E."/>
            <person name="Kohn T."/>
            <person name="Peeters S.H."/>
            <person name="Heuer A."/>
            <person name="Rast P."/>
            <person name="Oberbeckmann S."/>
            <person name="Bunk B."/>
            <person name="Jeske O."/>
            <person name="Meyerdierks A."/>
            <person name="Storesund J.E."/>
            <person name="Kallscheuer N."/>
            <person name="Luecker S."/>
            <person name="Lage O.M."/>
            <person name="Pohl T."/>
            <person name="Merkel B.J."/>
            <person name="Hornburger P."/>
            <person name="Mueller R.-W."/>
            <person name="Bruemmer F."/>
            <person name="Labrenz M."/>
            <person name="Spormann A.M."/>
            <person name="Op den Camp H."/>
            <person name="Overmann J."/>
            <person name="Amann R."/>
            <person name="Jetten M.S.M."/>
            <person name="Mascher T."/>
            <person name="Medema M.H."/>
            <person name="Devos D.P."/>
            <person name="Kaster A.-K."/>
            <person name="Ovreas L."/>
            <person name="Rohde M."/>
            <person name="Galperin M.Y."/>
            <person name="Jogler C."/>
        </authorList>
    </citation>
    <scope>NUCLEOTIDE SEQUENCE [LARGE SCALE GENOMIC DNA]</scope>
    <source>
        <strain evidence="3 4">TBK1r</strain>
    </source>
</reference>
<accession>A0ABX5XY90</accession>
<dbReference type="InterPro" id="IPR009350">
    <property type="entry name" value="Phage_tail_T"/>
</dbReference>
<dbReference type="EMBL" id="CP036432">
    <property type="protein sequence ID" value="QDV86915.1"/>
    <property type="molecule type" value="Genomic_DNA"/>
</dbReference>
<evidence type="ECO:0000259" key="1">
    <source>
        <dbReference type="Pfam" id="PF06223"/>
    </source>
</evidence>
<protein>
    <recommendedName>
        <fullName evidence="1">Minor tail T domain-containing protein</fullName>
    </recommendedName>
</protein>
<feature type="domain" description="Minor tail T" evidence="1">
    <location>
        <begin position="23"/>
        <end position="106"/>
    </location>
</feature>
<dbReference type="RefSeq" id="WP_419580485.1">
    <property type="nucleotide sequence ID" value="NZ_CP036432.1"/>
</dbReference>
<proteinExistence type="predicted"/>
<evidence type="ECO:0000313" key="4">
    <source>
        <dbReference type="Proteomes" id="UP000318081"/>
    </source>
</evidence>
<sequence>MLACRLCLALGIDDPEAWLDSASERQLALWQAFYRIEPWGAEFHRSATQASLASAAISMAAAANGQKIEIQEFGSFMPSDWIGESKRKKRTKQAVNQSVKALSGMFPTADKIRVK</sequence>
<evidence type="ECO:0000313" key="3">
    <source>
        <dbReference type="EMBL" id="QDV86993.1"/>
    </source>
</evidence>
<name>A0ABX5XY90_9BACT</name>
<keyword evidence="4" id="KW-1185">Reference proteome</keyword>
<dbReference type="Proteomes" id="UP000318081">
    <property type="component" value="Chromosome"/>
</dbReference>
<evidence type="ECO:0000313" key="2">
    <source>
        <dbReference type="EMBL" id="QDV86915.1"/>
    </source>
</evidence>